<reference evidence="1 2" key="1">
    <citation type="submission" date="2016-03" db="EMBL/GenBank/DDBJ databases">
        <title>Comparative genomics of the ectomycorrhizal sister species Rhizopogon vinicolor and Rhizopogon vesiculosus (Basidiomycota: Boletales) reveals a divergence of the mating type B locus.</title>
        <authorList>
            <person name="Mujic A.B."/>
            <person name="Kuo A."/>
            <person name="Tritt A."/>
            <person name="Lipzen A."/>
            <person name="Chen C."/>
            <person name="Johnson J."/>
            <person name="Sharma A."/>
            <person name="Barry K."/>
            <person name="Grigoriev I.V."/>
            <person name="Spatafora J.W."/>
        </authorList>
    </citation>
    <scope>NUCLEOTIDE SEQUENCE [LARGE SCALE GENOMIC DNA]</scope>
    <source>
        <strain evidence="1 2">AM-OR11-056</strain>
    </source>
</reference>
<dbReference type="AlphaFoldDB" id="A0A1J8QLG7"/>
<comment type="caution">
    <text evidence="1">The sequence shown here is derived from an EMBL/GenBank/DDBJ whole genome shotgun (WGS) entry which is preliminary data.</text>
</comment>
<protein>
    <submittedName>
        <fullName evidence="1">Uncharacterized protein</fullName>
    </submittedName>
</protein>
<proteinExistence type="predicted"/>
<gene>
    <name evidence="1" type="ORF">AZE42_10442</name>
</gene>
<accession>A0A1J8QLG7</accession>
<sequence length="82" mass="9319">MRIREVEDDFPLLVTVFGPHGDPNVFLTEEMRGRAVGAGSSGDYIDIDKDRMLYTTGYMLVPLTHLQTKHPSKPKPKPIRKH</sequence>
<dbReference type="EMBL" id="LVVM01005542">
    <property type="protein sequence ID" value="OJA10266.1"/>
    <property type="molecule type" value="Genomic_DNA"/>
</dbReference>
<keyword evidence="2" id="KW-1185">Reference proteome</keyword>
<organism evidence="1 2">
    <name type="scientific">Rhizopogon vesiculosus</name>
    <dbReference type="NCBI Taxonomy" id="180088"/>
    <lineage>
        <taxon>Eukaryota</taxon>
        <taxon>Fungi</taxon>
        <taxon>Dikarya</taxon>
        <taxon>Basidiomycota</taxon>
        <taxon>Agaricomycotina</taxon>
        <taxon>Agaricomycetes</taxon>
        <taxon>Agaricomycetidae</taxon>
        <taxon>Boletales</taxon>
        <taxon>Suillineae</taxon>
        <taxon>Rhizopogonaceae</taxon>
        <taxon>Rhizopogon</taxon>
    </lineage>
</organism>
<evidence type="ECO:0000313" key="1">
    <source>
        <dbReference type="EMBL" id="OJA10266.1"/>
    </source>
</evidence>
<dbReference type="OrthoDB" id="541052at2759"/>
<evidence type="ECO:0000313" key="2">
    <source>
        <dbReference type="Proteomes" id="UP000183567"/>
    </source>
</evidence>
<name>A0A1J8QLG7_9AGAM</name>
<dbReference type="Proteomes" id="UP000183567">
    <property type="component" value="Unassembled WGS sequence"/>
</dbReference>